<dbReference type="EMBL" id="JBFCZG010000005">
    <property type="protein sequence ID" value="KAL3422660.1"/>
    <property type="molecule type" value="Genomic_DNA"/>
</dbReference>
<accession>A0ABR4PHA4</accession>
<dbReference type="Pfam" id="PF23798">
    <property type="entry name" value="Beta-prop_SPT8"/>
    <property type="match status" value="2"/>
</dbReference>
<keyword evidence="1" id="KW-0853">WD repeat</keyword>
<feature type="domain" description="Transcription factor spt8 beta-propeller" evidence="3">
    <location>
        <begin position="136"/>
        <end position="322"/>
    </location>
</feature>
<feature type="compositionally biased region" description="Polar residues" evidence="2">
    <location>
        <begin position="97"/>
        <end position="117"/>
    </location>
</feature>
<evidence type="ECO:0000259" key="3">
    <source>
        <dbReference type="Pfam" id="PF23798"/>
    </source>
</evidence>
<protein>
    <submittedName>
        <fullName evidence="4">Transcription factor protein</fullName>
    </submittedName>
</protein>
<feature type="repeat" description="WD" evidence="1">
    <location>
        <begin position="263"/>
        <end position="304"/>
    </location>
</feature>
<evidence type="ECO:0000313" key="5">
    <source>
        <dbReference type="Proteomes" id="UP001629113"/>
    </source>
</evidence>
<evidence type="ECO:0000313" key="4">
    <source>
        <dbReference type="EMBL" id="KAL3422660.1"/>
    </source>
</evidence>
<name>A0ABR4PHA4_9HELO</name>
<comment type="caution">
    <text evidence="4">The sequence shown here is derived from an EMBL/GenBank/DDBJ whole genome shotgun (WGS) entry which is preliminary data.</text>
</comment>
<reference evidence="4 5" key="1">
    <citation type="submission" date="2024-06" db="EMBL/GenBank/DDBJ databases">
        <title>Complete genome of Phlyctema vagabunda strain 19-DSS-EL-015.</title>
        <authorList>
            <person name="Fiorenzani C."/>
        </authorList>
    </citation>
    <scope>NUCLEOTIDE SEQUENCE [LARGE SCALE GENOMIC DNA]</scope>
    <source>
        <strain evidence="4 5">19-DSS-EL-015</strain>
    </source>
</reference>
<dbReference type="SUPFAM" id="SSF50978">
    <property type="entry name" value="WD40 repeat-like"/>
    <property type="match status" value="1"/>
</dbReference>
<evidence type="ECO:0000256" key="1">
    <source>
        <dbReference type="PROSITE-ProRule" id="PRU00221"/>
    </source>
</evidence>
<organism evidence="4 5">
    <name type="scientific">Phlyctema vagabunda</name>
    <dbReference type="NCBI Taxonomy" id="108571"/>
    <lineage>
        <taxon>Eukaryota</taxon>
        <taxon>Fungi</taxon>
        <taxon>Dikarya</taxon>
        <taxon>Ascomycota</taxon>
        <taxon>Pezizomycotina</taxon>
        <taxon>Leotiomycetes</taxon>
        <taxon>Helotiales</taxon>
        <taxon>Dermateaceae</taxon>
        <taxon>Phlyctema</taxon>
    </lineage>
</organism>
<feature type="compositionally biased region" description="Acidic residues" evidence="2">
    <location>
        <begin position="19"/>
        <end position="61"/>
    </location>
</feature>
<dbReference type="SMART" id="SM00320">
    <property type="entry name" value="WD40"/>
    <property type="match status" value="6"/>
</dbReference>
<feature type="region of interest" description="Disordered" evidence="2">
    <location>
        <begin position="1"/>
        <end position="120"/>
    </location>
</feature>
<proteinExistence type="predicted"/>
<feature type="compositionally biased region" description="Polar residues" evidence="2">
    <location>
        <begin position="62"/>
        <end position="81"/>
    </location>
</feature>
<dbReference type="PROSITE" id="PS50294">
    <property type="entry name" value="WD_REPEATS_REGION"/>
    <property type="match status" value="1"/>
</dbReference>
<dbReference type="InterPro" id="IPR036322">
    <property type="entry name" value="WD40_repeat_dom_sf"/>
</dbReference>
<feature type="region of interest" description="Disordered" evidence="2">
    <location>
        <begin position="340"/>
        <end position="418"/>
    </location>
</feature>
<feature type="domain" description="Transcription factor spt8 beta-propeller" evidence="3">
    <location>
        <begin position="498"/>
        <end position="668"/>
    </location>
</feature>
<dbReference type="InterPro" id="IPR057544">
    <property type="entry name" value="Beta-prop_SPT8"/>
</dbReference>
<feature type="compositionally biased region" description="Polar residues" evidence="2">
    <location>
        <begin position="356"/>
        <end position="372"/>
    </location>
</feature>
<feature type="compositionally biased region" description="Gly residues" evidence="2">
    <location>
        <begin position="400"/>
        <end position="411"/>
    </location>
</feature>
<dbReference type="Proteomes" id="UP001629113">
    <property type="component" value="Unassembled WGS sequence"/>
</dbReference>
<dbReference type="InterPro" id="IPR001680">
    <property type="entry name" value="WD40_rpt"/>
</dbReference>
<dbReference type="PROSITE" id="PS50082">
    <property type="entry name" value="WD_REPEATS_2"/>
    <property type="match status" value="1"/>
</dbReference>
<keyword evidence="5" id="KW-1185">Reference proteome</keyword>
<gene>
    <name evidence="4" type="ORF">PVAG01_06816</name>
</gene>
<feature type="region of interest" description="Disordered" evidence="2">
    <location>
        <begin position="454"/>
        <end position="492"/>
    </location>
</feature>
<feature type="compositionally biased region" description="Acidic residues" evidence="2">
    <location>
        <begin position="1"/>
        <end position="10"/>
    </location>
</feature>
<dbReference type="PANTHER" id="PTHR19879:SF9">
    <property type="entry name" value="TRANSCRIPTION INITIATION FACTOR TFIID SUBUNIT 5"/>
    <property type="match status" value="1"/>
</dbReference>
<dbReference type="PANTHER" id="PTHR19879">
    <property type="entry name" value="TRANSCRIPTION INITIATION FACTOR TFIID"/>
    <property type="match status" value="1"/>
</dbReference>
<sequence>MVAFAMDDDDRGSNASSDNEQDDLMEDAEDQEAEMDAEGDQDEEEEEDNGDDDQDDGEDSDSPQQSHTRRPSISTNRSSEGSPAAQAKRVNGAGPTSHPQPTLVRTSASPRQVSAPLSSPRIRLEVRPEALTASLYDIVPTMAAPQGTSINAVTATPDMRYWFSGGTDCYVRKYDGVATVNGKTQLTVAQRHPFVDTVVKAGVLMSYWENEEPLSKNLEEPSLSPVYSLAVQSQALWILSGLESGAINLYSVRHDEGKRIAFMSKHTSAVSVLTLAHDEKSVLSGSWDKNVYDWDLNTGQVKRSYIEPGSGQISAIEIRPQSTLPVPEESGELIVTNGTFSSNNDAKPATNGGALPSTNGNANGVNGDTNGTADAHGSPADTDANSLFGGGGDTDSLFGEGDGAPSGGNFGGDDDDEFSRAMAAGMDDAPTLDSQGDVTMEDPDGILGTVESTQQAAPEPELPNGVKAEFDTAPETNGTSHTGGEPPSTAAASVQDAVATSDSTFLAASIDGTLRVWDRRQPNPVARIVPRTGVPPWCMAACWSPDGNYIYAGRRNGTVEEFSLHKGLKTSERTFKFPQGSGAVSALRAMPNGRHLMCASHDILRLYDLKEQQAFKHSTVPFLIVPGPPRAGVISALHIDPTCKYMISAAGNRGWEGSSTEVLIGYEIGIPQ</sequence>
<dbReference type="InterPro" id="IPR015943">
    <property type="entry name" value="WD40/YVTN_repeat-like_dom_sf"/>
</dbReference>
<dbReference type="Gene3D" id="2.130.10.10">
    <property type="entry name" value="YVTN repeat-like/Quinoprotein amine dehydrogenase"/>
    <property type="match status" value="2"/>
</dbReference>
<evidence type="ECO:0000256" key="2">
    <source>
        <dbReference type="SAM" id="MobiDB-lite"/>
    </source>
</evidence>